<feature type="region of interest" description="Disordered" evidence="1">
    <location>
        <begin position="238"/>
        <end position="257"/>
    </location>
</feature>
<evidence type="ECO:0000313" key="3">
    <source>
        <dbReference type="EMBL" id="QJA96250.1"/>
    </source>
</evidence>
<name>A0A6M3KHL9_9ZZZZ</name>
<accession>A0A6M3KHL9</accession>
<evidence type="ECO:0000313" key="2">
    <source>
        <dbReference type="EMBL" id="QJA80988.1"/>
    </source>
</evidence>
<organism evidence="2">
    <name type="scientific">viral metagenome</name>
    <dbReference type="NCBI Taxonomy" id="1070528"/>
    <lineage>
        <taxon>unclassified sequences</taxon>
        <taxon>metagenomes</taxon>
        <taxon>organismal metagenomes</taxon>
    </lineage>
</organism>
<feature type="region of interest" description="Disordered" evidence="1">
    <location>
        <begin position="121"/>
        <end position="152"/>
    </location>
</feature>
<protein>
    <submittedName>
        <fullName evidence="2">Uncharacterized protein</fullName>
    </submittedName>
</protein>
<dbReference type="EMBL" id="MT143382">
    <property type="protein sequence ID" value="QJA96250.1"/>
    <property type="molecule type" value="Genomic_DNA"/>
</dbReference>
<proteinExistence type="predicted"/>
<dbReference type="EMBL" id="MT142443">
    <property type="protein sequence ID" value="QJA80988.1"/>
    <property type="molecule type" value="Genomic_DNA"/>
</dbReference>
<sequence>MARARNIKPGFFKNESLVELSYSTRLLFIGLWTLADREGRIEDRPKRIKMEIFPGDDVGIERGLTELHEAGFIHRYEANGGRYIEVCAFLKHQNPHYKEAASTIPKPEAYTHDDRQRNLGFNTQSKASKPEVRTGQTPDKPQASPADSLIPDSLIPDSLIPDSLQKKEQARLPRATRLPKDFVLSKEMGDWALSEQPTWDVEYTRKIGEMFRDYWVAVPGQRGLKLDWGGTWRNWVRKEGPRPSGAGGKGGAPWWSSEAGTLAKGKEMDLQPRAGEAMVDFRGRINAKMGE</sequence>
<evidence type="ECO:0000256" key="1">
    <source>
        <dbReference type="SAM" id="MobiDB-lite"/>
    </source>
</evidence>
<dbReference type="AlphaFoldDB" id="A0A6M3KHL9"/>
<gene>
    <name evidence="2" type="ORF">MM415A00613_0035</name>
    <name evidence="3" type="ORF">MM415B04876_0013</name>
</gene>
<reference evidence="2" key="1">
    <citation type="submission" date="2020-03" db="EMBL/GenBank/DDBJ databases">
        <title>The deep terrestrial virosphere.</title>
        <authorList>
            <person name="Holmfeldt K."/>
            <person name="Nilsson E."/>
            <person name="Simone D."/>
            <person name="Lopez-Fernandez M."/>
            <person name="Wu X."/>
            <person name="de Brujin I."/>
            <person name="Lundin D."/>
            <person name="Andersson A."/>
            <person name="Bertilsson S."/>
            <person name="Dopson M."/>
        </authorList>
    </citation>
    <scope>NUCLEOTIDE SEQUENCE</scope>
    <source>
        <strain evidence="2">MM415A00613</strain>
        <strain evidence="3">MM415B04876</strain>
    </source>
</reference>